<proteinExistence type="inferred from homology"/>
<accession>A0A1F8EUN1</accession>
<comment type="subunit">
    <text evidence="1 9">Monomer.</text>
</comment>
<evidence type="ECO:0000256" key="2">
    <source>
        <dbReference type="ARBA" id="ARBA00022598"/>
    </source>
</evidence>
<dbReference type="InterPro" id="IPR009080">
    <property type="entry name" value="tRNAsynth_Ia_anticodon-bd"/>
</dbReference>
<dbReference type="GO" id="GO:0006423">
    <property type="term" value="P:cysteinyl-tRNA aminoacylation"/>
    <property type="evidence" value="ECO:0007669"/>
    <property type="project" value="UniProtKB-UniRule"/>
</dbReference>
<keyword evidence="8 9" id="KW-0030">Aminoacyl-tRNA synthetase</keyword>
<dbReference type="Gene3D" id="1.20.120.1910">
    <property type="entry name" value="Cysteine-tRNA ligase, C-terminal anti-codon recognition domain"/>
    <property type="match status" value="1"/>
</dbReference>
<feature type="binding site" evidence="9">
    <location>
        <position position="291"/>
    </location>
    <ligand>
        <name>ATP</name>
        <dbReference type="ChEBI" id="CHEBI:30616"/>
    </ligand>
</feature>
<gene>
    <name evidence="9" type="primary">cysS</name>
    <name evidence="13" type="ORF">A2746_00030</name>
</gene>
<dbReference type="InterPro" id="IPR024909">
    <property type="entry name" value="Cys-tRNA/MSH_ligase"/>
</dbReference>
<dbReference type="Gene3D" id="3.40.50.620">
    <property type="entry name" value="HUPs"/>
    <property type="match status" value="1"/>
</dbReference>
<dbReference type="SUPFAM" id="SSF52374">
    <property type="entry name" value="Nucleotidylyl transferase"/>
    <property type="match status" value="1"/>
</dbReference>
<dbReference type="PRINTS" id="PR00983">
    <property type="entry name" value="TRNASYNTHCYS"/>
</dbReference>
<feature type="region of interest" description="Disordered" evidence="10">
    <location>
        <begin position="72"/>
        <end position="92"/>
    </location>
</feature>
<organism evidence="13 14">
    <name type="scientific">Candidatus Yanofskybacteria bacterium RIFCSPHIGHO2_01_FULL_44_22</name>
    <dbReference type="NCBI Taxonomy" id="1802669"/>
    <lineage>
        <taxon>Bacteria</taxon>
        <taxon>Candidatus Yanofskyibacteriota</taxon>
    </lineage>
</organism>
<evidence type="ECO:0000313" key="14">
    <source>
        <dbReference type="Proteomes" id="UP000177419"/>
    </source>
</evidence>
<dbReference type="AlphaFoldDB" id="A0A1F8EUN1"/>
<comment type="similarity">
    <text evidence="9">Belongs to the class-I aminoacyl-tRNA synthetase family.</text>
</comment>
<comment type="catalytic activity">
    <reaction evidence="9">
        <text>tRNA(Cys) + L-cysteine + ATP = L-cysteinyl-tRNA(Cys) + AMP + diphosphate</text>
        <dbReference type="Rhea" id="RHEA:17773"/>
        <dbReference type="Rhea" id="RHEA-COMP:9661"/>
        <dbReference type="Rhea" id="RHEA-COMP:9679"/>
        <dbReference type="ChEBI" id="CHEBI:30616"/>
        <dbReference type="ChEBI" id="CHEBI:33019"/>
        <dbReference type="ChEBI" id="CHEBI:35235"/>
        <dbReference type="ChEBI" id="CHEBI:78442"/>
        <dbReference type="ChEBI" id="CHEBI:78517"/>
        <dbReference type="ChEBI" id="CHEBI:456215"/>
        <dbReference type="EC" id="6.1.1.16"/>
    </reaction>
</comment>
<evidence type="ECO:0000256" key="6">
    <source>
        <dbReference type="ARBA" id="ARBA00022840"/>
    </source>
</evidence>
<dbReference type="PANTHER" id="PTHR10890:SF3">
    <property type="entry name" value="CYSTEINE--TRNA LIGASE, CYTOPLASMIC"/>
    <property type="match status" value="1"/>
</dbReference>
<evidence type="ECO:0000256" key="5">
    <source>
        <dbReference type="ARBA" id="ARBA00022833"/>
    </source>
</evidence>
<comment type="cofactor">
    <cofactor evidence="9">
        <name>Zn(2+)</name>
        <dbReference type="ChEBI" id="CHEBI:29105"/>
    </cofactor>
    <text evidence="9">Binds 1 zinc ion per subunit.</text>
</comment>
<comment type="subcellular location">
    <subcellularLocation>
        <location evidence="9">Cytoplasm</location>
    </subcellularLocation>
</comment>
<keyword evidence="2 9" id="KW-0436">Ligase</keyword>
<dbReference type="Pfam" id="PF01406">
    <property type="entry name" value="tRNA-synt_1e"/>
    <property type="match status" value="1"/>
</dbReference>
<feature type="binding site" evidence="9">
    <location>
        <position position="256"/>
    </location>
    <ligand>
        <name>Zn(2+)</name>
        <dbReference type="ChEBI" id="CHEBI:29105"/>
    </ligand>
</feature>
<dbReference type="InterPro" id="IPR056411">
    <property type="entry name" value="CysS_C"/>
</dbReference>
<comment type="caution">
    <text evidence="13">The sequence shown here is derived from an EMBL/GenBank/DDBJ whole genome shotgun (WGS) entry which is preliminary data.</text>
</comment>
<evidence type="ECO:0000256" key="8">
    <source>
        <dbReference type="ARBA" id="ARBA00023146"/>
    </source>
</evidence>
<evidence type="ECO:0000256" key="10">
    <source>
        <dbReference type="SAM" id="MobiDB-lite"/>
    </source>
</evidence>
<dbReference type="GO" id="GO:0005524">
    <property type="term" value="F:ATP binding"/>
    <property type="evidence" value="ECO:0007669"/>
    <property type="project" value="UniProtKB-UniRule"/>
</dbReference>
<evidence type="ECO:0000256" key="4">
    <source>
        <dbReference type="ARBA" id="ARBA00022741"/>
    </source>
</evidence>
<dbReference type="PANTHER" id="PTHR10890">
    <property type="entry name" value="CYSTEINYL-TRNA SYNTHETASE"/>
    <property type="match status" value="1"/>
</dbReference>
<dbReference type="HAMAP" id="MF_00041">
    <property type="entry name" value="Cys_tRNA_synth"/>
    <property type="match status" value="1"/>
</dbReference>
<dbReference type="SUPFAM" id="SSF47323">
    <property type="entry name" value="Anticodon-binding domain of a subclass of class I aminoacyl-tRNA synthetases"/>
    <property type="match status" value="1"/>
</dbReference>
<dbReference type="EMBL" id="MGJJ01000022">
    <property type="protein sequence ID" value="OGN04572.1"/>
    <property type="molecule type" value="Genomic_DNA"/>
</dbReference>
<feature type="binding site" evidence="9">
    <location>
        <position position="231"/>
    </location>
    <ligand>
        <name>Zn(2+)</name>
        <dbReference type="ChEBI" id="CHEBI:29105"/>
    </ligand>
</feature>
<evidence type="ECO:0000256" key="3">
    <source>
        <dbReference type="ARBA" id="ARBA00022723"/>
    </source>
</evidence>
<dbReference type="InterPro" id="IPR014729">
    <property type="entry name" value="Rossmann-like_a/b/a_fold"/>
</dbReference>
<feature type="compositionally biased region" description="Basic and acidic residues" evidence="10">
    <location>
        <begin position="83"/>
        <end position="92"/>
    </location>
</feature>
<protein>
    <recommendedName>
        <fullName evidence="9">Cysteine--tRNA ligase</fullName>
        <ecNumber evidence="9">6.1.1.16</ecNumber>
    </recommendedName>
    <alternativeName>
        <fullName evidence="9">Cysteinyl-tRNA synthetase</fullName>
        <shortName evidence="9">CysRS</shortName>
    </alternativeName>
</protein>
<dbReference type="GO" id="GO:0004817">
    <property type="term" value="F:cysteine-tRNA ligase activity"/>
    <property type="evidence" value="ECO:0007669"/>
    <property type="project" value="UniProtKB-UniRule"/>
</dbReference>
<feature type="binding site" evidence="9">
    <location>
        <position position="260"/>
    </location>
    <ligand>
        <name>Zn(2+)</name>
        <dbReference type="ChEBI" id="CHEBI:29105"/>
    </ligand>
</feature>
<keyword evidence="6 9" id="KW-0067">ATP-binding</keyword>
<dbReference type="EC" id="6.1.1.16" evidence="9"/>
<sequence length="469" mass="53587">MLKIKNTLTNELEEFKSTKNNRVTFYQCGPTVYWTQHIGNFRGMTWGDLIVRVFQFNDYDVVHVRNYTDVGHLTSDTDEGEDKMEKGAKRENATPQEIAEKYIGIFEEDAKALNLLEPSFKPRATGHIQEMTEMIQELIDKDFAYSTDLAVYFETSKAKDYTRLSGQKLEENIAGAGSGDMNDPAKRNPADFVLWFFKAGKHKNALQHWPSPFKSPLVENGEGFPGWHIECSAMSKKYLGETLDVHMGGIEHIPVHHTNEIAQSESANGAPFVKYWIHNEHLTVDGQKMAKSEGTAFSLAEIKEKGFSPMALRYFFLQAHYRSKQNFTWEALGAAQNGLEHLYNQIRQLGTELGDIDDDFRNKFLEAVSDDFNVPQGLALIPELLKFDLKNEDKLATLLEFDKVFGLEFKAVLSQPQEPIPDPIKKLVQTREEMRKKKNWAEADKLRVQIEQLGYTVEDTIYGPDVKKI</sequence>
<feature type="binding site" evidence="9">
    <location>
        <position position="28"/>
    </location>
    <ligand>
        <name>Zn(2+)</name>
        <dbReference type="ChEBI" id="CHEBI:29105"/>
    </ligand>
</feature>
<dbReference type="InterPro" id="IPR015803">
    <property type="entry name" value="Cys-tRNA-ligase"/>
</dbReference>
<evidence type="ECO:0000313" key="13">
    <source>
        <dbReference type="EMBL" id="OGN04572.1"/>
    </source>
</evidence>
<feature type="short sequence motif" description="'HIGH' region" evidence="9">
    <location>
        <begin position="30"/>
        <end position="40"/>
    </location>
</feature>
<evidence type="ECO:0000259" key="12">
    <source>
        <dbReference type="Pfam" id="PF23493"/>
    </source>
</evidence>
<dbReference type="NCBIfam" id="TIGR00435">
    <property type="entry name" value="cysS"/>
    <property type="match status" value="1"/>
</dbReference>
<dbReference type="Pfam" id="PF23493">
    <property type="entry name" value="CysS_C"/>
    <property type="match status" value="1"/>
</dbReference>
<evidence type="ECO:0000256" key="9">
    <source>
        <dbReference type="HAMAP-Rule" id="MF_00041"/>
    </source>
</evidence>
<evidence type="ECO:0000259" key="11">
    <source>
        <dbReference type="Pfam" id="PF01406"/>
    </source>
</evidence>
<reference evidence="13 14" key="1">
    <citation type="journal article" date="2016" name="Nat. Commun.">
        <title>Thousands of microbial genomes shed light on interconnected biogeochemical processes in an aquifer system.</title>
        <authorList>
            <person name="Anantharaman K."/>
            <person name="Brown C.T."/>
            <person name="Hug L.A."/>
            <person name="Sharon I."/>
            <person name="Castelle C.J."/>
            <person name="Probst A.J."/>
            <person name="Thomas B.C."/>
            <person name="Singh A."/>
            <person name="Wilkins M.J."/>
            <person name="Karaoz U."/>
            <person name="Brodie E.L."/>
            <person name="Williams K.H."/>
            <person name="Hubbard S.S."/>
            <person name="Banfield J.F."/>
        </authorList>
    </citation>
    <scope>NUCLEOTIDE SEQUENCE [LARGE SCALE GENOMIC DNA]</scope>
</reference>
<keyword evidence="4 9" id="KW-0547">Nucleotide-binding</keyword>
<keyword evidence="3 9" id="KW-0479">Metal-binding</keyword>
<keyword evidence="5 9" id="KW-0862">Zinc</keyword>
<evidence type="ECO:0000256" key="1">
    <source>
        <dbReference type="ARBA" id="ARBA00011245"/>
    </source>
</evidence>
<dbReference type="STRING" id="1802669.A2746_00030"/>
<evidence type="ECO:0000256" key="7">
    <source>
        <dbReference type="ARBA" id="ARBA00022917"/>
    </source>
</evidence>
<feature type="domain" description="Cysteinyl-tRNA ligase anticodon binding" evidence="12">
    <location>
        <begin position="420"/>
        <end position="459"/>
    </location>
</feature>
<feature type="short sequence motif" description="'KMSKS' region" evidence="9">
    <location>
        <begin position="288"/>
        <end position="292"/>
    </location>
</feature>
<dbReference type="InterPro" id="IPR032678">
    <property type="entry name" value="tRNA-synt_1_cat_dom"/>
</dbReference>
<name>A0A1F8EUN1_9BACT</name>
<dbReference type="Proteomes" id="UP000177419">
    <property type="component" value="Unassembled WGS sequence"/>
</dbReference>
<feature type="domain" description="tRNA synthetases class I catalytic" evidence="11">
    <location>
        <begin position="15"/>
        <end position="336"/>
    </location>
</feature>
<dbReference type="GO" id="GO:0008270">
    <property type="term" value="F:zinc ion binding"/>
    <property type="evidence" value="ECO:0007669"/>
    <property type="project" value="UniProtKB-UniRule"/>
</dbReference>
<keyword evidence="7 9" id="KW-0648">Protein biosynthesis</keyword>
<keyword evidence="9" id="KW-0963">Cytoplasm</keyword>
<dbReference type="GO" id="GO:0005829">
    <property type="term" value="C:cytosol"/>
    <property type="evidence" value="ECO:0007669"/>
    <property type="project" value="TreeGrafter"/>
</dbReference>